<comment type="subunit">
    <text evidence="8">Homodimer. Interacts with FtsZ.</text>
</comment>
<evidence type="ECO:0000256" key="2">
    <source>
        <dbReference type="ARBA" id="ARBA00015195"/>
    </source>
</evidence>
<evidence type="ECO:0000256" key="5">
    <source>
        <dbReference type="ARBA" id="ARBA00023210"/>
    </source>
</evidence>
<dbReference type="Gene3D" id="3.30.160.880">
    <property type="entry name" value="Cell division protein ZapA protomer, N-terminal domain"/>
    <property type="match status" value="1"/>
</dbReference>
<dbReference type="Gene3D" id="1.20.5.50">
    <property type="match status" value="1"/>
</dbReference>
<protein>
    <recommendedName>
        <fullName evidence="2">Cell division protein ZapA</fullName>
    </recommendedName>
    <alternativeName>
        <fullName evidence="9">Z ring-associated protein ZapA</fullName>
    </alternativeName>
</protein>
<comment type="function">
    <text evidence="7">Activator of cell division through the inhibition of FtsZ GTPase activity, therefore promoting FtsZ assembly into bundles of protofilaments necessary for the formation of the division Z ring. It is recruited early at mid-cell but it is not essential for cell division.</text>
</comment>
<dbReference type="GO" id="GO:0000917">
    <property type="term" value="P:division septum assembly"/>
    <property type="evidence" value="ECO:0007669"/>
    <property type="project" value="UniProtKB-KW"/>
</dbReference>
<evidence type="ECO:0000256" key="8">
    <source>
        <dbReference type="ARBA" id="ARBA00026068"/>
    </source>
</evidence>
<dbReference type="SUPFAM" id="SSF102829">
    <property type="entry name" value="Cell division protein ZapA-like"/>
    <property type="match status" value="1"/>
</dbReference>
<dbReference type="GO" id="GO:0043093">
    <property type="term" value="P:FtsZ-dependent cytokinesis"/>
    <property type="evidence" value="ECO:0007669"/>
    <property type="project" value="TreeGrafter"/>
</dbReference>
<comment type="subcellular location">
    <subcellularLocation>
        <location evidence="1">Cytoplasm</location>
    </subcellularLocation>
</comment>
<gene>
    <name evidence="10" type="ORF">METZ01_LOCUS320621</name>
</gene>
<sequence length="112" mass="12266">MSDGVSVKIMGKNYTLTCPPEKKENLIKAAKLVHDTMTSVDEAGIVFGLDRLAVMAAINIANDIITGNSDTAAFIRTDYDIELDLVKIKNRLAGVNQRLETSINSEKDLKLQ</sequence>
<keyword evidence="6" id="KW-0131">Cell cycle</keyword>
<keyword evidence="3" id="KW-0963">Cytoplasm</keyword>
<dbReference type="InterPro" id="IPR036192">
    <property type="entry name" value="Cell_div_ZapA-like_sf"/>
</dbReference>
<proteinExistence type="predicted"/>
<dbReference type="EMBL" id="UINC01104542">
    <property type="protein sequence ID" value="SVC67767.1"/>
    <property type="molecule type" value="Genomic_DNA"/>
</dbReference>
<evidence type="ECO:0000256" key="3">
    <source>
        <dbReference type="ARBA" id="ARBA00022490"/>
    </source>
</evidence>
<evidence type="ECO:0000256" key="6">
    <source>
        <dbReference type="ARBA" id="ARBA00023306"/>
    </source>
</evidence>
<dbReference type="Pfam" id="PF05164">
    <property type="entry name" value="ZapA"/>
    <property type="match status" value="1"/>
</dbReference>
<dbReference type="PANTHER" id="PTHR34981">
    <property type="entry name" value="CELL DIVISION PROTEIN ZAPA"/>
    <property type="match status" value="1"/>
</dbReference>
<evidence type="ECO:0000256" key="4">
    <source>
        <dbReference type="ARBA" id="ARBA00022618"/>
    </source>
</evidence>
<dbReference type="GO" id="GO:0030428">
    <property type="term" value="C:cell septum"/>
    <property type="evidence" value="ECO:0007669"/>
    <property type="project" value="TreeGrafter"/>
</dbReference>
<evidence type="ECO:0000256" key="9">
    <source>
        <dbReference type="ARBA" id="ARBA00033158"/>
    </source>
</evidence>
<dbReference type="InterPro" id="IPR007838">
    <property type="entry name" value="Cell_div_ZapA-like"/>
</dbReference>
<organism evidence="10">
    <name type="scientific">marine metagenome</name>
    <dbReference type="NCBI Taxonomy" id="408172"/>
    <lineage>
        <taxon>unclassified sequences</taxon>
        <taxon>metagenomes</taxon>
        <taxon>ecological metagenomes</taxon>
    </lineage>
</organism>
<accession>A0A382P4M4</accession>
<keyword evidence="5" id="KW-0717">Septation</keyword>
<dbReference type="GO" id="GO:0032153">
    <property type="term" value="C:cell division site"/>
    <property type="evidence" value="ECO:0007669"/>
    <property type="project" value="TreeGrafter"/>
</dbReference>
<reference evidence="10" key="1">
    <citation type="submission" date="2018-05" db="EMBL/GenBank/DDBJ databases">
        <authorList>
            <person name="Lanie J.A."/>
            <person name="Ng W.-L."/>
            <person name="Kazmierczak K.M."/>
            <person name="Andrzejewski T.M."/>
            <person name="Davidsen T.M."/>
            <person name="Wayne K.J."/>
            <person name="Tettelin H."/>
            <person name="Glass J.I."/>
            <person name="Rusch D."/>
            <person name="Podicherti R."/>
            <person name="Tsui H.-C.T."/>
            <person name="Winkler M.E."/>
        </authorList>
    </citation>
    <scope>NUCLEOTIDE SEQUENCE</scope>
</reference>
<dbReference type="InterPro" id="IPR042233">
    <property type="entry name" value="Cell_div_ZapA_N"/>
</dbReference>
<dbReference type="AlphaFoldDB" id="A0A382P4M4"/>
<keyword evidence="4" id="KW-0132">Cell division</keyword>
<evidence type="ECO:0000256" key="1">
    <source>
        <dbReference type="ARBA" id="ARBA00004496"/>
    </source>
</evidence>
<evidence type="ECO:0000313" key="10">
    <source>
        <dbReference type="EMBL" id="SVC67767.1"/>
    </source>
</evidence>
<name>A0A382P4M4_9ZZZZ</name>
<dbReference type="GO" id="GO:0005829">
    <property type="term" value="C:cytosol"/>
    <property type="evidence" value="ECO:0007669"/>
    <property type="project" value="TreeGrafter"/>
</dbReference>
<evidence type="ECO:0000256" key="7">
    <source>
        <dbReference type="ARBA" id="ARBA00024910"/>
    </source>
</evidence>
<dbReference type="PANTHER" id="PTHR34981:SF1">
    <property type="entry name" value="CELL DIVISION PROTEIN ZAPA"/>
    <property type="match status" value="1"/>
</dbReference>
<dbReference type="GO" id="GO:0000921">
    <property type="term" value="P:septin ring assembly"/>
    <property type="evidence" value="ECO:0007669"/>
    <property type="project" value="TreeGrafter"/>
</dbReference>